<evidence type="ECO:0000313" key="2">
    <source>
        <dbReference type="Proteomes" id="UP000239007"/>
    </source>
</evidence>
<dbReference type="OrthoDB" id="6400553at2"/>
<evidence type="ECO:0000313" key="1">
    <source>
        <dbReference type="EMBL" id="PQJ54149.1"/>
    </source>
</evidence>
<organism evidence="1 2">
    <name type="scientific">Psychrosphaera saromensis</name>
    <dbReference type="NCBI Taxonomy" id="716813"/>
    <lineage>
        <taxon>Bacteria</taxon>
        <taxon>Pseudomonadati</taxon>
        <taxon>Pseudomonadota</taxon>
        <taxon>Gammaproteobacteria</taxon>
        <taxon>Alteromonadales</taxon>
        <taxon>Pseudoalteromonadaceae</taxon>
        <taxon>Psychrosphaera</taxon>
    </lineage>
</organism>
<dbReference type="RefSeq" id="WP_105052661.1">
    <property type="nucleotide sequence ID" value="NZ_BMYG01000006.1"/>
</dbReference>
<dbReference type="AlphaFoldDB" id="A0A2S7UWJ7"/>
<dbReference type="Proteomes" id="UP000239007">
    <property type="component" value="Unassembled WGS sequence"/>
</dbReference>
<keyword evidence="2" id="KW-1185">Reference proteome</keyword>
<comment type="caution">
    <text evidence="1">The sequence shown here is derived from an EMBL/GenBank/DDBJ whole genome shotgun (WGS) entry which is preliminary data.</text>
</comment>
<proteinExistence type="predicted"/>
<gene>
    <name evidence="1" type="ORF">BTO11_11150</name>
</gene>
<name>A0A2S7UWJ7_9GAMM</name>
<reference evidence="1 2" key="1">
    <citation type="submission" date="2016-12" db="EMBL/GenBank/DDBJ databases">
        <title>Diversity of luminous bacteria.</title>
        <authorList>
            <person name="Yoshizawa S."/>
            <person name="Kogure K."/>
        </authorList>
    </citation>
    <scope>NUCLEOTIDE SEQUENCE [LARGE SCALE GENOMIC DNA]</scope>
    <source>
        <strain evidence="1 2">SA4-48</strain>
    </source>
</reference>
<accession>A0A2S7UWJ7</accession>
<dbReference type="EMBL" id="MSCH01000003">
    <property type="protein sequence ID" value="PQJ54149.1"/>
    <property type="molecule type" value="Genomic_DNA"/>
</dbReference>
<sequence>MSYDKIIVSENGEEFPYSESFDEDSYYYEVSIVLDDRDGELFISKWGSHIAFDDDGSWLDFKIAPNEFFPNQKELTHENILSYMGTLLDRESEGKVLSKDEVEKHYQRFLKSEQ</sequence>
<protein>
    <submittedName>
        <fullName evidence="1">Uncharacterized protein</fullName>
    </submittedName>
</protein>